<reference evidence="1 2" key="1">
    <citation type="submission" date="2021-01" db="EMBL/GenBank/DDBJ databases">
        <title>Entomomonas sp. F2A isolated from a house cricket (Acheta domesticus).</title>
        <authorList>
            <person name="Spergser J."/>
            <person name="Busse H.-J."/>
        </authorList>
    </citation>
    <scope>NUCLEOTIDE SEQUENCE [LARGE SCALE GENOMIC DNA]</scope>
    <source>
        <strain evidence="1 2">F2A</strain>
    </source>
</reference>
<name>A0A974RW09_9GAMM</name>
<protein>
    <recommendedName>
        <fullName evidence="3">Lipoprotein</fullName>
    </recommendedName>
</protein>
<accession>A0A974RW09</accession>
<sequence>MMRVSIFILYFLLIGCTSSKIIITPDKLPDAIVGELYYAEIEISGETSRVLSGRVKSLIIPNVLVVQSNPKTGWGNDNQLIIYGKPITTETITVKITGDMAPSFFNMDPKFEKTYVIKVKERE</sequence>
<organism evidence="1 2">
    <name type="scientific">Entomomonas asaccharolytica</name>
    <dbReference type="NCBI Taxonomy" id="2785331"/>
    <lineage>
        <taxon>Bacteria</taxon>
        <taxon>Pseudomonadati</taxon>
        <taxon>Pseudomonadota</taxon>
        <taxon>Gammaproteobacteria</taxon>
        <taxon>Pseudomonadales</taxon>
        <taxon>Pseudomonadaceae</taxon>
        <taxon>Entomomonas</taxon>
    </lineage>
</organism>
<evidence type="ECO:0008006" key="3">
    <source>
        <dbReference type="Google" id="ProtNLM"/>
    </source>
</evidence>
<dbReference type="KEGG" id="eaz:JHT90_09610"/>
<evidence type="ECO:0000313" key="1">
    <source>
        <dbReference type="EMBL" id="QQP84665.1"/>
    </source>
</evidence>
<dbReference type="PROSITE" id="PS51257">
    <property type="entry name" value="PROKAR_LIPOPROTEIN"/>
    <property type="match status" value="1"/>
</dbReference>
<keyword evidence="2" id="KW-1185">Reference proteome</keyword>
<proteinExistence type="predicted"/>
<gene>
    <name evidence="1" type="ORF">JHT90_09610</name>
</gene>
<dbReference type="RefSeq" id="WP_201090562.1">
    <property type="nucleotide sequence ID" value="NZ_CP067393.1"/>
</dbReference>
<dbReference type="Proteomes" id="UP000595278">
    <property type="component" value="Chromosome"/>
</dbReference>
<dbReference type="EMBL" id="CP067393">
    <property type="protein sequence ID" value="QQP84665.1"/>
    <property type="molecule type" value="Genomic_DNA"/>
</dbReference>
<evidence type="ECO:0000313" key="2">
    <source>
        <dbReference type="Proteomes" id="UP000595278"/>
    </source>
</evidence>
<dbReference type="AlphaFoldDB" id="A0A974RW09"/>